<name>A0A1U9K4Z7_9BACL</name>
<dbReference type="RefSeq" id="WP_077718915.1">
    <property type="nucleotide sequence ID" value="NZ_CP019699.1"/>
</dbReference>
<accession>A0A1U9K4Z7</accession>
<reference evidence="1 2" key="1">
    <citation type="journal article" date="2015" name="Int. J. Syst. Evol. Microbiol.">
        <title>Novibacillus thermophilus gen. nov., sp. nov., a Gram-staining-negative and moderately thermophilic member of the family Thermoactinomycetaceae.</title>
        <authorList>
            <person name="Yang G."/>
            <person name="Chen J."/>
            <person name="Zhou S."/>
        </authorList>
    </citation>
    <scope>NUCLEOTIDE SEQUENCE [LARGE SCALE GENOMIC DNA]</scope>
    <source>
        <strain evidence="1 2">SG-1</strain>
    </source>
</reference>
<dbReference type="KEGG" id="ntr:B0W44_04245"/>
<dbReference type="EMBL" id="CP019699">
    <property type="protein sequence ID" value="AQS55098.1"/>
    <property type="molecule type" value="Genomic_DNA"/>
</dbReference>
<dbReference type="Proteomes" id="UP000188603">
    <property type="component" value="Chromosome"/>
</dbReference>
<dbReference type="OrthoDB" id="1842465at2"/>
<organism evidence="1 2">
    <name type="scientific">Novibacillus thermophilus</name>
    <dbReference type="NCBI Taxonomy" id="1471761"/>
    <lineage>
        <taxon>Bacteria</taxon>
        <taxon>Bacillati</taxon>
        <taxon>Bacillota</taxon>
        <taxon>Bacilli</taxon>
        <taxon>Bacillales</taxon>
        <taxon>Thermoactinomycetaceae</taxon>
        <taxon>Novibacillus</taxon>
    </lineage>
</organism>
<dbReference type="AlphaFoldDB" id="A0A1U9K4Z7"/>
<protein>
    <submittedName>
        <fullName evidence="1">Uncharacterized protein</fullName>
    </submittedName>
</protein>
<sequence>MMRLNRISIERVWPVLDTEVLAFSELRQDELYPSIRPNQIVSYIEGAVEFGRQAGKEYEYNGDLAPLMEHIVRSDTRVTFVDEPKKDGDKLIRAQYIRKPATILVYRPSLEQMDHFFLRSGFHIRQEDLIALHVCHEWFHHLEDTRFGRTDDKLPKIVMRKVGPVMFKQPVESTREIAAHAFTQQVIGLSWYPLLLDLLIDYSERKVKKEQIRDSFNGLKQEFKRAVEADVTAV</sequence>
<proteinExistence type="predicted"/>
<evidence type="ECO:0000313" key="2">
    <source>
        <dbReference type="Proteomes" id="UP000188603"/>
    </source>
</evidence>
<keyword evidence="2" id="KW-1185">Reference proteome</keyword>
<evidence type="ECO:0000313" key="1">
    <source>
        <dbReference type="EMBL" id="AQS55098.1"/>
    </source>
</evidence>
<gene>
    <name evidence="1" type="ORF">B0W44_04245</name>
</gene>